<evidence type="ECO:0000256" key="2">
    <source>
        <dbReference type="ARBA" id="ARBA00022475"/>
    </source>
</evidence>
<feature type="transmembrane region" description="Helical" evidence="6">
    <location>
        <begin position="7"/>
        <end position="34"/>
    </location>
</feature>
<dbReference type="PANTHER" id="PTHR23513:SF6">
    <property type="entry name" value="MAJOR FACILITATOR SUPERFAMILY ASSOCIATED DOMAIN-CONTAINING PROTEIN"/>
    <property type="match status" value="1"/>
</dbReference>
<evidence type="ECO:0000256" key="1">
    <source>
        <dbReference type="ARBA" id="ARBA00004651"/>
    </source>
</evidence>
<dbReference type="PROSITE" id="PS51257">
    <property type="entry name" value="PROKAR_LIPOPROTEIN"/>
    <property type="match status" value="1"/>
</dbReference>
<evidence type="ECO:0000313" key="7">
    <source>
        <dbReference type="EMBL" id="MFC3965660.1"/>
    </source>
</evidence>
<feature type="transmembrane region" description="Helical" evidence="6">
    <location>
        <begin position="219"/>
        <end position="243"/>
    </location>
</feature>
<dbReference type="SUPFAM" id="SSF103473">
    <property type="entry name" value="MFS general substrate transporter"/>
    <property type="match status" value="1"/>
</dbReference>
<dbReference type="CDD" id="cd06173">
    <property type="entry name" value="MFS_MefA_like"/>
    <property type="match status" value="1"/>
</dbReference>
<feature type="transmembrane region" description="Helical" evidence="6">
    <location>
        <begin position="307"/>
        <end position="333"/>
    </location>
</feature>
<feature type="transmembrane region" description="Helical" evidence="6">
    <location>
        <begin position="71"/>
        <end position="94"/>
    </location>
</feature>
<comment type="caution">
    <text evidence="7">The sequence shown here is derived from an EMBL/GenBank/DDBJ whole genome shotgun (WGS) entry which is preliminary data.</text>
</comment>
<evidence type="ECO:0000313" key="8">
    <source>
        <dbReference type="Proteomes" id="UP001595696"/>
    </source>
</evidence>
<dbReference type="PANTHER" id="PTHR23513">
    <property type="entry name" value="INTEGRAL MEMBRANE EFFLUX PROTEIN-RELATED"/>
    <property type="match status" value="1"/>
</dbReference>
<evidence type="ECO:0000256" key="5">
    <source>
        <dbReference type="ARBA" id="ARBA00023136"/>
    </source>
</evidence>
<evidence type="ECO:0000256" key="4">
    <source>
        <dbReference type="ARBA" id="ARBA00022989"/>
    </source>
</evidence>
<proteinExistence type="predicted"/>
<gene>
    <name evidence="7" type="ORF">ACFO0B_27035</name>
</gene>
<name>A0ABV8E0I6_9NOCA</name>
<dbReference type="RefSeq" id="WP_378615696.1">
    <property type="nucleotide sequence ID" value="NZ_JBHSAX010000022.1"/>
</dbReference>
<feature type="transmembrane region" description="Helical" evidence="6">
    <location>
        <begin position="375"/>
        <end position="393"/>
    </location>
</feature>
<feature type="transmembrane region" description="Helical" evidence="6">
    <location>
        <begin position="282"/>
        <end position="301"/>
    </location>
</feature>
<keyword evidence="8" id="KW-1185">Reference proteome</keyword>
<sequence length="421" mass="42261">MGREFEWLWVAYTISACGTWLAFDAFAVLAVLALDAGPGAVSLLAAAGPAAGALLALPLGPWVEFRRKRPVLVAMDLLRGAVLLSVPIGAALGLLGFAQLLVVAIVVGAADLTFTAASGAYLKNLVRPELLLRANGRFEATTWTAALLGPPLGGVAVGLFGPAVTVLADAVSFLLSAAALRGTGTAEQPPVPAGGARLRAADLLAGWRQLLTDPLLRPLLGNVVLVNGLVMATAPLLAVLMLGPLGFTPWQYGLAFALPCAGGVLGAGLARPLAARFGQHRVLLGAGVARVCWPIGLVFVGPGTGGLVLVLAVQFGLVLSSAVFGPIVATVRLNALPAAVVTRSLAAWSVGTKGGTAALIALAGLVAAATDARTALGIAGVLLLGTPLLLLPVSRAGRAARAALPSAPPVPRPGAAVPDPR</sequence>
<feature type="transmembrane region" description="Helical" evidence="6">
    <location>
        <begin position="345"/>
        <end position="369"/>
    </location>
</feature>
<keyword evidence="3 6" id="KW-0812">Transmembrane</keyword>
<feature type="transmembrane region" description="Helical" evidence="6">
    <location>
        <begin position="249"/>
        <end position="270"/>
    </location>
</feature>
<feature type="transmembrane region" description="Helical" evidence="6">
    <location>
        <begin position="40"/>
        <end position="59"/>
    </location>
</feature>
<dbReference type="Pfam" id="PF07690">
    <property type="entry name" value="MFS_1"/>
    <property type="match status" value="1"/>
</dbReference>
<dbReference type="InterPro" id="IPR011701">
    <property type="entry name" value="MFS"/>
</dbReference>
<evidence type="ECO:0000256" key="3">
    <source>
        <dbReference type="ARBA" id="ARBA00022692"/>
    </source>
</evidence>
<reference evidence="8" key="1">
    <citation type="journal article" date="2019" name="Int. J. Syst. Evol. Microbiol.">
        <title>The Global Catalogue of Microorganisms (GCM) 10K type strain sequencing project: providing services to taxonomists for standard genome sequencing and annotation.</title>
        <authorList>
            <consortium name="The Broad Institute Genomics Platform"/>
            <consortium name="The Broad Institute Genome Sequencing Center for Infectious Disease"/>
            <person name="Wu L."/>
            <person name="Ma J."/>
        </authorList>
    </citation>
    <scope>NUCLEOTIDE SEQUENCE [LARGE SCALE GENOMIC DNA]</scope>
    <source>
        <strain evidence="8">CGMCC 4.7330</strain>
    </source>
</reference>
<keyword evidence="5 6" id="KW-0472">Membrane</keyword>
<keyword evidence="2" id="KW-1003">Cell membrane</keyword>
<dbReference type="EMBL" id="JBHSAX010000022">
    <property type="protein sequence ID" value="MFC3965660.1"/>
    <property type="molecule type" value="Genomic_DNA"/>
</dbReference>
<organism evidence="7 8">
    <name type="scientific">Nocardia jiangsuensis</name>
    <dbReference type="NCBI Taxonomy" id="1691563"/>
    <lineage>
        <taxon>Bacteria</taxon>
        <taxon>Bacillati</taxon>
        <taxon>Actinomycetota</taxon>
        <taxon>Actinomycetes</taxon>
        <taxon>Mycobacteriales</taxon>
        <taxon>Nocardiaceae</taxon>
        <taxon>Nocardia</taxon>
    </lineage>
</organism>
<protein>
    <submittedName>
        <fullName evidence="7">MFS transporter</fullName>
    </submittedName>
</protein>
<evidence type="ECO:0000256" key="6">
    <source>
        <dbReference type="SAM" id="Phobius"/>
    </source>
</evidence>
<keyword evidence="4 6" id="KW-1133">Transmembrane helix</keyword>
<dbReference type="Gene3D" id="1.20.1250.20">
    <property type="entry name" value="MFS general substrate transporter like domains"/>
    <property type="match status" value="1"/>
</dbReference>
<accession>A0ABV8E0I6</accession>
<dbReference type="Proteomes" id="UP001595696">
    <property type="component" value="Unassembled WGS sequence"/>
</dbReference>
<comment type="subcellular location">
    <subcellularLocation>
        <location evidence="1">Cell membrane</location>
        <topology evidence="1">Multi-pass membrane protein</topology>
    </subcellularLocation>
</comment>
<dbReference type="InterPro" id="IPR036259">
    <property type="entry name" value="MFS_trans_sf"/>
</dbReference>